<evidence type="ECO:0000256" key="6">
    <source>
        <dbReference type="ARBA" id="ARBA00023187"/>
    </source>
</evidence>
<dbReference type="InParanoid" id="A0A316W6N9"/>
<dbReference type="CDD" id="cd01721">
    <property type="entry name" value="Sm_D3"/>
    <property type="match status" value="1"/>
</dbReference>
<dbReference type="GeneID" id="37035171"/>
<keyword evidence="5 9" id="KW-0507">mRNA processing</keyword>
<dbReference type="GO" id="GO:0005829">
    <property type="term" value="C:cytosol"/>
    <property type="evidence" value="ECO:0007669"/>
    <property type="project" value="UniProtKB-SubCell"/>
</dbReference>
<dbReference type="Proteomes" id="UP000245783">
    <property type="component" value="Unassembled WGS sequence"/>
</dbReference>
<dbReference type="InterPro" id="IPR010920">
    <property type="entry name" value="LSM_dom_sf"/>
</dbReference>
<dbReference type="GO" id="GO:0000387">
    <property type="term" value="P:spliceosomal snRNP assembly"/>
    <property type="evidence" value="ECO:0007669"/>
    <property type="project" value="UniProtKB-UniRule"/>
</dbReference>
<proteinExistence type="inferred from homology"/>
<dbReference type="SMART" id="SM00651">
    <property type="entry name" value="Sm"/>
    <property type="match status" value="1"/>
</dbReference>
<evidence type="ECO:0000256" key="7">
    <source>
        <dbReference type="ARBA" id="ARBA00023242"/>
    </source>
</evidence>
<dbReference type="GO" id="GO:0003723">
    <property type="term" value="F:RNA binding"/>
    <property type="evidence" value="ECO:0007669"/>
    <property type="project" value="InterPro"/>
</dbReference>
<dbReference type="Pfam" id="PF01423">
    <property type="entry name" value="LSM"/>
    <property type="match status" value="1"/>
</dbReference>
<dbReference type="InterPro" id="IPR001163">
    <property type="entry name" value="Sm_dom_euk/arc"/>
</dbReference>
<name>A0A316W6N9_9BASI</name>
<evidence type="ECO:0000256" key="8">
    <source>
        <dbReference type="ARBA" id="ARBA00023274"/>
    </source>
</evidence>
<dbReference type="FunFam" id="2.30.30.100:FF:000002">
    <property type="entry name" value="Small nuclear ribonucleoprotein Sm D3"/>
    <property type="match status" value="1"/>
</dbReference>
<dbReference type="Gene3D" id="2.30.30.100">
    <property type="match status" value="1"/>
</dbReference>
<gene>
    <name evidence="11" type="ORF">IE81DRAFT_321315</name>
</gene>
<dbReference type="PANTHER" id="PTHR23338">
    <property type="entry name" value="SMALL NUCLEAR RIBONUCLEOPROTEIN SM"/>
    <property type="match status" value="1"/>
</dbReference>
<keyword evidence="12" id="KW-1185">Reference proteome</keyword>
<dbReference type="STRING" id="1522189.A0A316W6N9"/>
<evidence type="ECO:0000256" key="1">
    <source>
        <dbReference type="ARBA" id="ARBA00004123"/>
    </source>
</evidence>
<evidence type="ECO:0000259" key="10">
    <source>
        <dbReference type="PROSITE" id="PS52002"/>
    </source>
</evidence>
<dbReference type="SUPFAM" id="SSF50182">
    <property type="entry name" value="Sm-like ribonucleoproteins"/>
    <property type="match status" value="1"/>
</dbReference>
<reference evidence="11 12" key="1">
    <citation type="journal article" date="2018" name="Mol. Biol. Evol.">
        <title>Broad Genomic Sampling Reveals a Smut Pathogenic Ancestry of the Fungal Clade Ustilaginomycotina.</title>
        <authorList>
            <person name="Kijpornyongpan T."/>
            <person name="Mondo S.J."/>
            <person name="Barry K."/>
            <person name="Sandor L."/>
            <person name="Lee J."/>
            <person name="Lipzen A."/>
            <person name="Pangilinan J."/>
            <person name="LaButti K."/>
            <person name="Hainaut M."/>
            <person name="Henrissat B."/>
            <person name="Grigoriev I.V."/>
            <person name="Spatafora J.W."/>
            <person name="Aime M.C."/>
        </authorList>
    </citation>
    <scope>NUCLEOTIDE SEQUENCE [LARGE SCALE GENOMIC DNA]</scope>
    <source>
        <strain evidence="11 12">MCA 4658</strain>
    </source>
</reference>
<dbReference type="GO" id="GO:0005681">
    <property type="term" value="C:spliceosomal complex"/>
    <property type="evidence" value="ECO:0007669"/>
    <property type="project" value="InterPro"/>
</dbReference>
<dbReference type="InterPro" id="IPR034099">
    <property type="entry name" value="SmD3"/>
</dbReference>
<evidence type="ECO:0000256" key="4">
    <source>
        <dbReference type="ARBA" id="ARBA00022490"/>
    </source>
</evidence>
<dbReference type="OrthoDB" id="6425924at2759"/>
<protein>
    <recommendedName>
        <fullName evidence="9">Small nuclear ribonucleoprotein Sm D3</fullName>
        <shortName evidence="9">Sm-D3</shortName>
    </recommendedName>
    <alternativeName>
        <fullName evidence="9">snRNP core protein D3</fullName>
    </alternativeName>
</protein>
<dbReference type="RefSeq" id="XP_025371581.1">
    <property type="nucleotide sequence ID" value="XM_025513301.1"/>
</dbReference>
<comment type="similarity">
    <text evidence="3 9">Belongs to the snRNP core protein family.</text>
</comment>
<sequence>MSASSHITIKCLLEAVGHIVTVEVKGGTTYRGKLVDAEDSMNICMAEVTVTARDGKQSKLQTCYLRGSLIRFVVVPDLLRAAPFLARGMGPNAMRGKGVGAARGRAVLLRAQQRRGRGAGPPRSQGIRR</sequence>
<comment type="subcellular location">
    <subcellularLocation>
        <location evidence="2">Cytoplasm</location>
        <location evidence="2">Cytosol</location>
    </subcellularLocation>
    <subcellularLocation>
        <location evidence="1 9">Nucleus</location>
    </subcellularLocation>
</comment>
<keyword evidence="8 9" id="KW-0687">Ribonucleoprotein</keyword>
<dbReference type="InterPro" id="IPR027141">
    <property type="entry name" value="LSm4/Sm_D1/D3"/>
</dbReference>
<evidence type="ECO:0000256" key="3">
    <source>
        <dbReference type="ARBA" id="ARBA00008146"/>
    </source>
</evidence>
<keyword evidence="4" id="KW-0963">Cytoplasm</keyword>
<evidence type="ECO:0000256" key="9">
    <source>
        <dbReference type="RuleBase" id="RU365050"/>
    </source>
</evidence>
<dbReference type="EMBL" id="KZ819361">
    <property type="protein sequence ID" value="PWN44421.1"/>
    <property type="molecule type" value="Genomic_DNA"/>
</dbReference>
<dbReference type="InterPro" id="IPR047575">
    <property type="entry name" value="Sm"/>
</dbReference>
<dbReference type="GO" id="GO:0005685">
    <property type="term" value="C:U1 snRNP"/>
    <property type="evidence" value="ECO:0007669"/>
    <property type="project" value="UniProtKB-ARBA"/>
</dbReference>
<evidence type="ECO:0000313" key="11">
    <source>
        <dbReference type="EMBL" id="PWN44421.1"/>
    </source>
</evidence>
<evidence type="ECO:0000313" key="12">
    <source>
        <dbReference type="Proteomes" id="UP000245783"/>
    </source>
</evidence>
<organism evidence="11 12">
    <name type="scientific">Ceraceosorus guamensis</name>
    <dbReference type="NCBI Taxonomy" id="1522189"/>
    <lineage>
        <taxon>Eukaryota</taxon>
        <taxon>Fungi</taxon>
        <taxon>Dikarya</taxon>
        <taxon>Basidiomycota</taxon>
        <taxon>Ustilaginomycotina</taxon>
        <taxon>Exobasidiomycetes</taxon>
        <taxon>Ceraceosorales</taxon>
        <taxon>Ceraceosoraceae</taxon>
        <taxon>Ceraceosorus</taxon>
    </lineage>
</organism>
<accession>A0A316W6N9</accession>
<feature type="domain" description="Sm" evidence="10">
    <location>
        <begin position="7"/>
        <end position="79"/>
    </location>
</feature>
<dbReference type="PROSITE" id="PS52002">
    <property type="entry name" value="SM"/>
    <property type="match status" value="1"/>
</dbReference>
<evidence type="ECO:0000256" key="2">
    <source>
        <dbReference type="ARBA" id="ARBA00004514"/>
    </source>
</evidence>
<evidence type="ECO:0000256" key="5">
    <source>
        <dbReference type="ARBA" id="ARBA00022664"/>
    </source>
</evidence>
<keyword evidence="7 9" id="KW-0539">Nucleus</keyword>
<keyword evidence="6 9" id="KW-0508">mRNA splicing</keyword>
<dbReference type="AlphaFoldDB" id="A0A316W6N9"/>
<dbReference type="FunCoup" id="A0A316W6N9">
    <property type="interactions" value="614"/>
</dbReference>